<sequence length="55" mass="6585">MQCQEPEHNLQFIATLCCQHHKLTMNKAQTQKITTCEIRCLRKVTNNIRRNSHKY</sequence>
<gene>
    <name evidence="1" type="primary">ORF5485</name>
</gene>
<organism evidence="1">
    <name type="scientific">Arion vulgaris</name>
    <dbReference type="NCBI Taxonomy" id="1028688"/>
    <lineage>
        <taxon>Eukaryota</taxon>
        <taxon>Metazoa</taxon>
        <taxon>Spiralia</taxon>
        <taxon>Lophotrochozoa</taxon>
        <taxon>Mollusca</taxon>
        <taxon>Gastropoda</taxon>
        <taxon>Heterobranchia</taxon>
        <taxon>Euthyneura</taxon>
        <taxon>Panpulmonata</taxon>
        <taxon>Eupulmonata</taxon>
        <taxon>Stylommatophora</taxon>
        <taxon>Helicina</taxon>
        <taxon>Arionoidea</taxon>
        <taxon>Arionidae</taxon>
        <taxon>Arion</taxon>
    </lineage>
</organism>
<protein>
    <submittedName>
        <fullName evidence="1">Uncharacterized protein</fullName>
    </submittedName>
</protein>
<accession>A0A0B6XY81</accession>
<name>A0A0B6XY81_9EUPU</name>
<dbReference type="EMBL" id="HACG01002009">
    <property type="protein sequence ID" value="CEK48874.1"/>
    <property type="molecule type" value="Transcribed_RNA"/>
</dbReference>
<evidence type="ECO:0000313" key="1">
    <source>
        <dbReference type="EMBL" id="CEK48874.1"/>
    </source>
</evidence>
<proteinExistence type="predicted"/>
<reference evidence="1" key="1">
    <citation type="submission" date="2014-12" db="EMBL/GenBank/DDBJ databases">
        <title>Insight into the proteome of Arion vulgaris.</title>
        <authorList>
            <person name="Aradska J."/>
            <person name="Bulat T."/>
            <person name="Smidak R."/>
            <person name="Sarate P."/>
            <person name="Gangsoo J."/>
            <person name="Sialana F."/>
            <person name="Bilban M."/>
            <person name="Lubec G."/>
        </authorList>
    </citation>
    <scope>NUCLEOTIDE SEQUENCE</scope>
    <source>
        <tissue evidence="1">Skin</tissue>
    </source>
</reference>
<dbReference type="AlphaFoldDB" id="A0A0B6XY81"/>